<dbReference type="EMBL" id="SNZH01000026">
    <property type="protein sequence ID" value="TDR36998.1"/>
    <property type="molecule type" value="Genomic_DNA"/>
</dbReference>
<evidence type="ECO:0000256" key="1">
    <source>
        <dbReference type="SAM" id="SignalP"/>
    </source>
</evidence>
<proteinExistence type="predicted"/>
<feature type="chain" id="PRO_5020813253" evidence="1">
    <location>
        <begin position="28"/>
        <end position="163"/>
    </location>
</feature>
<keyword evidence="3" id="KW-1185">Reference proteome</keyword>
<protein>
    <submittedName>
        <fullName evidence="2">Uncharacterized protein</fullName>
    </submittedName>
</protein>
<evidence type="ECO:0000313" key="3">
    <source>
        <dbReference type="Proteomes" id="UP000295293"/>
    </source>
</evidence>
<dbReference type="RefSeq" id="WP_133821817.1">
    <property type="nucleotide sequence ID" value="NZ_SNZH01000026.1"/>
</dbReference>
<reference evidence="2 3" key="1">
    <citation type="submission" date="2019-03" db="EMBL/GenBank/DDBJ databases">
        <title>Genomic Encyclopedia of Type Strains, Phase IV (KMG-IV): sequencing the most valuable type-strain genomes for metagenomic binning, comparative biology and taxonomic classification.</title>
        <authorList>
            <person name="Goeker M."/>
        </authorList>
    </citation>
    <scope>NUCLEOTIDE SEQUENCE [LARGE SCALE GENOMIC DNA]</scope>
    <source>
        <strain evidence="2 3">DSM 21667</strain>
    </source>
</reference>
<evidence type="ECO:0000313" key="2">
    <source>
        <dbReference type="EMBL" id="TDR36998.1"/>
    </source>
</evidence>
<keyword evidence="1" id="KW-0732">Signal</keyword>
<dbReference type="Proteomes" id="UP000295293">
    <property type="component" value="Unassembled WGS sequence"/>
</dbReference>
<organism evidence="2 3">
    <name type="scientific">Tahibacter aquaticus</name>
    <dbReference type="NCBI Taxonomy" id="520092"/>
    <lineage>
        <taxon>Bacteria</taxon>
        <taxon>Pseudomonadati</taxon>
        <taxon>Pseudomonadota</taxon>
        <taxon>Gammaproteobacteria</taxon>
        <taxon>Lysobacterales</taxon>
        <taxon>Rhodanobacteraceae</taxon>
        <taxon>Tahibacter</taxon>
    </lineage>
</organism>
<feature type="signal peptide" evidence="1">
    <location>
        <begin position="1"/>
        <end position="27"/>
    </location>
</feature>
<accession>A0A4V3DL11</accession>
<sequence length="163" mass="17587">MKSPRAAAFVFPVVLQALVACSTPTSAPTAAATATATAGIGSWQNEVERAKQMLTPVPDACRDEHSLRRCVQVKGRNKIEWYVDAGSPQKRAVKAIEVLWYGDQNERTVTSYLEKIGISAATVNRILKAAAVSSEQRFDDGAVVVEYTGFTLGLHGVVIKPKI</sequence>
<name>A0A4V3DL11_9GAMM</name>
<dbReference type="PROSITE" id="PS51257">
    <property type="entry name" value="PROKAR_LIPOPROTEIN"/>
    <property type="match status" value="1"/>
</dbReference>
<comment type="caution">
    <text evidence="2">The sequence shown here is derived from an EMBL/GenBank/DDBJ whole genome shotgun (WGS) entry which is preliminary data.</text>
</comment>
<gene>
    <name evidence="2" type="ORF">DFR29_12635</name>
</gene>
<dbReference type="AlphaFoldDB" id="A0A4V3DL11"/>